<dbReference type="Proteomes" id="UP000305948">
    <property type="component" value="Unassembled WGS sequence"/>
</dbReference>
<evidence type="ECO:0000259" key="2">
    <source>
        <dbReference type="Pfam" id="PF20151"/>
    </source>
</evidence>
<dbReference type="Pfam" id="PF20151">
    <property type="entry name" value="DUF6533"/>
    <property type="match status" value="1"/>
</dbReference>
<dbReference type="AlphaFoldDB" id="A0A5C3MZJ6"/>
<keyword evidence="1" id="KW-0472">Membrane</keyword>
<keyword evidence="1" id="KW-0812">Transmembrane</keyword>
<feature type="transmembrane region" description="Helical" evidence="1">
    <location>
        <begin position="167"/>
        <end position="188"/>
    </location>
</feature>
<gene>
    <name evidence="3" type="ORF">OE88DRAFT_1661137</name>
</gene>
<evidence type="ECO:0000256" key="1">
    <source>
        <dbReference type="SAM" id="Phobius"/>
    </source>
</evidence>
<reference evidence="3 4" key="1">
    <citation type="journal article" date="2019" name="Nat. Ecol. Evol.">
        <title>Megaphylogeny resolves global patterns of mushroom evolution.</title>
        <authorList>
            <person name="Varga T."/>
            <person name="Krizsan K."/>
            <person name="Foldi C."/>
            <person name="Dima B."/>
            <person name="Sanchez-Garcia M."/>
            <person name="Sanchez-Ramirez S."/>
            <person name="Szollosi G.J."/>
            <person name="Szarkandi J.G."/>
            <person name="Papp V."/>
            <person name="Albert L."/>
            <person name="Andreopoulos W."/>
            <person name="Angelini C."/>
            <person name="Antonin V."/>
            <person name="Barry K.W."/>
            <person name="Bougher N.L."/>
            <person name="Buchanan P."/>
            <person name="Buyck B."/>
            <person name="Bense V."/>
            <person name="Catcheside P."/>
            <person name="Chovatia M."/>
            <person name="Cooper J."/>
            <person name="Damon W."/>
            <person name="Desjardin D."/>
            <person name="Finy P."/>
            <person name="Geml J."/>
            <person name="Haridas S."/>
            <person name="Hughes K."/>
            <person name="Justo A."/>
            <person name="Karasinski D."/>
            <person name="Kautmanova I."/>
            <person name="Kiss B."/>
            <person name="Kocsube S."/>
            <person name="Kotiranta H."/>
            <person name="LaButti K.M."/>
            <person name="Lechner B.E."/>
            <person name="Liimatainen K."/>
            <person name="Lipzen A."/>
            <person name="Lukacs Z."/>
            <person name="Mihaltcheva S."/>
            <person name="Morgado L.N."/>
            <person name="Niskanen T."/>
            <person name="Noordeloos M.E."/>
            <person name="Ohm R.A."/>
            <person name="Ortiz-Santana B."/>
            <person name="Ovrebo C."/>
            <person name="Racz N."/>
            <person name="Riley R."/>
            <person name="Savchenko A."/>
            <person name="Shiryaev A."/>
            <person name="Soop K."/>
            <person name="Spirin V."/>
            <person name="Szebenyi C."/>
            <person name="Tomsovsky M."/>
            <person name="Tulloss R.E."/>
            <person name="Uehling J."/>
            <person name="Grigoriev I.V."/>
            <person name="Vagvolgyi C."/>
            <person name="Papp T."/>
            <person name="Martin F.M."/>
            <person name="Miettinen O."/>
            <person name="Hibbett D.S."/>
            <person name="Nagy L.G."/>
        </authorList>
    </citation>
    <scope>NUCLEOTIDE SEQUENCE [LARGE SCALE GENOMIC DNA]</scope>
    <source>
        <strain evidence="3 4">OMC1185</strain>
    </source>
</reference>
<evidence type="ECO:0000313" key="3">
    <source>
        <dbReference type="EMBL" id="TFK50620.1"/>
    </source>
</evidence>
<feature type="transmembrane region" description="Helical" evidence="1">
    <location>
        <begin position="120"/>
        <end position="142"/>
    </location>
</feature>
<name>A0A5C3MZJ6_9AGAM</name>
<proteinExistence type="predicted"/>
<accession>A0A5C3MZJ6</accession>
<keyword evidence="4" id="KW-1185">Reference proteome</keyword>
<organism evidence="3 4">
    <name type="scientific">Heliocybe sulcata</name>
    <dbReference type="NCBI Taxonomy" id="5364"/>
    <lineage>
        <taxon>Eukaryota</taxon>
        <taxon>Fungi</taxon>
        <taxon>Dikarya</taxon>
        <taxon>Basidiomycota</taxon>
        <taxon>Agaricomycotina</taxon>
        <taxon>Agaricomycetes</taxon>
        <taxon>Gloeophyllales</taxon>
        <taxon>Gloeophyllaceae</taxon>
        <taxon>Heliocybe</taxon>
    </lineage>
</organism>
<keyword evidence="1" id="KW-1133">Transmembrane helix</keyword>
<dbReference type="EMBL" id="ML213513">
    <property type="protein sequence ID" value="TFK50620.1"/>
    <property type="molecule type" value="Genomic_DNA"/>
</dbReference>
<dbReference type="InterPro" id="IPR045340">
    <property type="entry name" value="DUF6533"/>
</dbReference>
<evidence type="ECO:0000313" key="4">
    <source>
        <dbReference type="Proteomes" id="UP000305948"/>
    </source>
</evidence>
<protein>
    <recommendedName>
        <fullName evidence="2">DUF6533 domain-containing protein</fullName>
    </recommendedName>
</protein>
<dbReference type="OrthoDB" id="3350812at2759"/>
<sequence length="312" mass="34797">MSSAVTDIIATANHLQVVRYTQVASMAVLIIEWFLVIGEEVEYIWRAPWTFIKVLYLLSRYTPFLDTPFDLIIYLHPRISSEECQISYKIATASTFIGMTISECILVARTYAIYGLSRTVGVTLGIGVVISTIVGSITLAIYEGSLVFGPAPSPAIPGCFLRKSNNIVFFNFVILLCWEFLIVILTTYKGIRVLRISRVPTMEILYRDGIVFFFVLLILSSANIAVFLAAPPEYLDLLDTLTRCLHSIVCCRVLLNLRAAAHLSDNTTSISQLRSDIDFAGVFEAQENRDDPIFSTVGSYAMHDMSVSTRDS</sequence>
<feature type="transmembrane region" description="Helical" evidence="1">
    <location>
        <begin position="209"/>
        <end position="230"/>
    </location>
</feature>
<feature type="domain" description="DUF6533" evidence="2">
    <location>
        <begin position="20"/>
        <end position="65"/>
    </location>
</feature>